<dbReference type="Pfam" id="PF12412">
    <property type="entry name" value="DUF3667"/>
    <property type="match status" value="1"/>
</dbReference>
<protein>
    <submittedName>
        <fullName evidence="2">DUF3667 domain-containing protein</fullName>
    </submittedName>
</protein>
<dbReference type="Proteomes" id="UP001165296">
    <property type="component" value="Unassembled WGS sequence"/>
</dbReference>
<proteinExistence type="predicted"/>
<evidence type="ECO:0000313" key="3">
    <source>
        <dbReference type="Proteomes" id="UP001165296"/>
    </source>
</evidence>
<feature type="transmembrane region" description="Helical" evidence="1">
    <location>
        <begin position="198"/>
        <end position="218"/>
    </location>
</feature>
<sequence>MSTSASAPCLNCGQPELTGNYCPACGQKRPHRLSVRHVLHEIVHSFTHADSTIGRYIMQVLLQPGQVVADYLAGRRKRYFNPFQFLLLVVGFAAAAAALLHYYDLTGNEMQQRYASHMAALHVARVGEYFRYVGKYYNIWWLLLLLPIYSLFTWLIYRPRGLNYAESFFVHVVIGSAFHLYLLALWLGLWALQIKVQAVNNIGNSLQVLIILLYLVLVSRQALGLRWVGAIWRATLVVVLSIMASVGLNYVAFHLYVFR</sequence>
<dbReference type="EMBL" id="JAJADR010000002">
    <property type="protein sequence ID" value="MCB2408316.1"/>
    <property type="molecule type" value="Genomic_DNA"/>
</dbReference>
<feature type="transmembrane region" description="Helical" evidence="1">
    <location>
        <begin position="85"/>
        <end position="103"/>
    </location>
</feature>
<dbReference type="InterPro" id="IPR022134">
    <property type="entry name" value="DUF3667"/>
</dbReference>
<comment type="caution">
    <text evidence="2">The sequence shown here is derived from an EMBL/GenBank/DDBJ whole genome shotgun (WGS) entry which is preliminary data.</text>
</comment>
<evidence type="ECO:0000313" key="2">
    <source>
        <dbReference type="EMBL" id="MCB2408316.1"/>
    </source>
</evidence>
<keyword evidence="1" id="KW-0812">Transmembrane</keyword>
<keyword evidence="1" id="KW-1133">Transmembrane helix</keyword>
<evidence type="ECO:0000256" key="1">
    <source>
        <dbReference type="SAM" id="Phobius"/>
    </source>
</evidence>
<feature type="transmembrane region" description="Helical" evidence="1">
    <location>
        <begin position="139"/>
        <end position="157"/>
    </location>
</feature>
<dbReference type="RefSeq" id="WP_226175263.1">
    <property type="nucleotide sequence ID" value="NZ_JAJADR010000002.1"/>
</dbReference>
<keyword evidence="1" id="KW-0472">Membrane</keyword>
<accession>A0ABS8ASJ0</accession>
<feature type="transmembrane region" description="Helical" evidence="1">
    <location>
        <begin position="230"/>
        <end position="253"/>
    </location>
</feature>
<name>A0ABS8ASJ0_9BACT</name>
<gene>
    <name evidence="2" type="ORF">LGH74_10035</name>
</gene>
<feature type="transmembrane region" description="Helical" evidence="1">
    <location>
        <begin position="169"/>
        <end position="192"/>
    </location>
</feature>
<keyword evidence="3" id="KW-1185">Reference proteome</keyword>
<organism evidence="2 3">
    <name type="scientific">Hymenobacter lucidus</name>
    <dbReference type="NCBI Taxonomy" id="2880930"/>
    <lineage>
        <taxon>Bacteria</taxon>
        <taxon>Pseudomonadati</taxon>
        <taxon>Bacteroidota</taxon>
        <taxon>Cytophagia</taxon>
        <taxon>Cytophagales</taxon>
        <taxon>Hymenobacteraceae</taxon>
        <taxon>Hymenobacter</taxon>
    </lineage>
</organism>
<reference evidence="2" key="1">
    <citation type="submission" date="2021-10" db="EMBL/GenBank/DDBJ databases">
        <authorList>
            <person name="Dean J.D."/>
            <person name="Kim M.K."/>
            <person name="Newey C.N."/>
            <person name="Stoker T.S."/>
            <person name="Thompson D.W."/>
            <person name="Grose J.H."/>
        </authorList>
    </citation>
    <scope>NUCLEOTIDE SEQUENCE</scope>
    <source>
        <strain evidence="2">BT178</strain>
    </source>
</reference>